<dbReference type="RefSeq" id="XP_018982274.1">
    <property type="nucleotide sequence ID" value="XM_019130196.1"/>
</dbReference>
<dbReference type="STRING" id="984486.A0A1E3QGX5"/>
<feature type="domain" description="Hexokinase C-terminal" evidence="10">
    <location>
        <begin position="237"/>
        <end position="483"/>
    </location>
</feature>
<comment type="pathway">
    <text evidence="1">Carbohydrate degradation; glycolysis; D-glyceraldehyde 3-phosphate and glycerone phosphate from D-glucose: step 1/4.</text>
</comment>
<comment type="similarity">
    <text evidence="2 8">Belongs to the hexokinase family.</text>
</comment>
<dbReference type="PRINTS" id="PR00475">
    <property type="entry name" value="HEXOKINASE"/>
</dbReference>
<sequence>MPITVSPRLQAHIDSIVAGFEVTPEFLTKATNHFMAEMDRGLATTGPSRCMPMIPTYVTSIPKGTEHGVYLAADLGGTNFRVCSVDLCGDGKFKLEQMKAAVPHDYMKNQKAEPLFGFLAGKVAAFLETHHGEKFSSGSIVSDAPVTPPASAMKLKLGFTFSFPVDQSALNRGKLSRWTKGFDIDEVVGQDVVLLFQQALDARNIPVEVVALANDTVGTLLSRAYTAGESRKGDVAIGCIFGTGTNGAYVERLDKITKLDAATRAELEARGVHHMVINTEWGSFDNELQVLPNTKYDASIDAETANPGYHLFEKRISGMFLGEILRVVLVDLYEEGYILQQYKKENRLPHRLTTPWELDSEVLSRIEIDDSLKLKETSLNLHQALRLPTTPEERAVIQQLTRAISKRGAYLSAVPLAGILLKTGHGDTGVEVGADGSVVEFYPGFREMIQEALKMTPLREKAANVHIMIAKDGSGVGSALCASTTD</sequence>
<evidence type="ECO:0000256" key="8">
    <source>
        <dbReference type="RuleBase" id="RU362007"/>
    </source>
</evidence>
<dbReference type="PANTHER" id="PTHR19443">
    <property type="entry name" value="HEXOKINASE"/>
    <property type="match status" value="1"/>
</dbReference>
<gene>
    <name evidence="11" type="ORF">BABINDRAFT_163948</name>
</gene>
<keyword evidence="4 8" id="KW-0547">Nucleotide-binding</keyword>
<keyword evidence="3 8" id="KW-0808">Transferase</keyword>
<name>A0A1E3QGX5_9ASCO</name>
<dbReference type="PROSITE" id="PS00378">
    <property type="entry name" value="HEXOKINASE_1"/>
    <property type="match status" value="1"/>
</dbReference>
<evidence type="ECO:0000256" key="5">
    <source>
        <dbReference type="ARBA" id="ARBA00022777"/>
    </source>
</evidence>
<evidence type="ECO:0000256" key="6">
    <source>
        <dbReference type="ARBA" id="ARBA00022840"/>
    </source>
</evidence>
<keyword evidence="12" id="KW-1185">Reference proteome</keyword>
<evidence type="ECO:0000259" key="10">
    <source>
        <dbReference type="Pfam" id="PF03727"/>
    </source>
</evidence>
<evidence type="ECO:0000259" key="9">
    <source>
        <dbReference type="Pfam" id="PF00349"/>
    </source>
</evidence>
<evidence type="ECO:0000256" key="1">
    <source>
        <dbReference type="ARBA" id="ARBA00004888"/>
    </source>
</evidence>
<dbReference type="GO" id="GO:0061621">
    <property type="term" value="P:canonical glycolysis"/>
    <property type="evidence" value="ECO:0007669"/>
    <property type="project" value="EnsemblFungi"/>
</dbReference>
<reference evidence="12" key="1">
    <citation type="submission" date="2016-05" db="EMBL/GenBank/DDBJ databases">
        <title>Comparative genomics of biotechnologically important yeasts.</title>
        <authorList>
            <consortium name="DOE Joint Genome Institute"/>
            <person name="Riley R."/>
            <person name="Haridas S."/>
            <person name="Wolfe K.H."/>
            <person name="Lopes M.R."/>
            <person name="Hittinger C.T."/>
            <person name="Goker M."/>
            <person name="Salamov A."/>
            <person name="Wisecaver J."/>
            <person name="Long T.M."/>
            <person name="Aerts A.L."/>
            <person name="Barry K."/>
            <person name="Choi C."/>
            <person name="Clum A."/>
            <person name="Coughlan A.Y."/>
            <person name="Deshpande S."/>
            <person name="Douglass A.P."/>
            <person name="Hanson S.J."/>
            <person name="Klenk H.-P."/>
            <person name="Labutti K."/>
            <person name="Lapidus A."/>
            <person name="Lindquist E."/>
            <person name="Lipzen A."/>
            <person name="Meier-Kolthoff J.P."/>
            <person name="Ohm R.A."/>
            <person name="Otillar R.P."/>
            <person name="Pangilinan J."/>
            <person name="Peng Y."/>
            <person name="Rokas A."/>
            <person name="Rosa C.A."/>
            <person name="Scheuner C."/>
            <person name="Sibirny A.A."/>
            <person name="Slot J.C."/>
            <person name="Stielow J.B."/>
            <person name="Sun H."/>
            <person name="Kurtzman C.P."/>
            <person name="Blackwell M."/>
            <person name="Grigoriev I.V."/>
            <person name="Jeffries T.W."/>
        </authorList>
    </citation>
    <scope>NUCLEOTIDE SEQUENCE [LARGE SCALE GENOMIC DNA]</scope>
    <source>
        <strain evidence="12">NRRL Y-12698</strain>
    </source>
</reference>
<dbReference type="GO" id="GO:0001678">
    <property type="term" value="P:intracellular glucose homeostasis"/>
    <property type="evidence" value="ECO:0007669"/>
    <property type="project" value="InterPro"/>
</dbReference>
<keyword evidence="6 8" id="KW-0067">ATP-binding</keyword>
<dbReference type="Pfam" id="PF03727">
    <property type="entry name" value="Hexokinase_2"/>
    <property type="match status" value="1"/>
</dbReference>
<dbReference type="Pfam" id="PF00349">
    <property type="entry name" value="Hexokinase_1"/>
    <property type="match status" value="1"/>
</dbReference>
<dbReference type="EMBL" id="KV454445">
    <property type="protein sequence ID" value="ODQ76946.1"/>
    <property type="molecule type" value="Genomic_DNA"/>
</dbReference>
<protein>
    <recommendedName>
        <fullName evidence="8">Phosphotransferase</fullName>
        <ecNumber evidence="8">2.7.1.-</ecNumber>
    </recommendedName>
</protein>
<dbReference type="GO" id="GO:0005829">
    <property type="term" value="C:cytosol"/>
    <property type="evidence" value="ECO:0007669"/>
    <property type="project" value="TreeGrafter"/>
</dbReference>
<dbReference type="InterPro" id="IPR022672">
    <property type="entry name" value="Hexokinase_N"/>
</dbReference>
<dbReference type="InterPro" id="IPR001312">
    <property type="entry name" value="Hexokinase"/>
</dbReference>
<dbReference type="SUPFAM" id="SSF53067">
    <property type="entry name" value="Actin-like ATPase domain"/>
    <property type="match status" value="2"/>
</dbReference>
<keyword evidence="5 8" id="KW-0418">Kinase</keyword>
<dbReference type="InterPro" id="IPR043129">
    <property type="entry name" value="ATPase_NBD"/>
</dbReference>
<evidence type="ECO:0000256" key="2">
    <source>
        <dbReference type="ARBA" id="ARBA00009225"/>
    </source>
</evidence>
<evidence type="ECO:0000313" key="12">
    <source>
        <dbReference type="Proteomes" id="UP000094336"/>
    </source>
</evidence>
<evidence type="ECO:0000256" key="3">
    <source>
        <dbReference type="ARBA" id="ARBA00022679"/>
    </source>
</evidence>
<keyword evidence="7 8" id="KW-0324">Glycolysis</keyword>
<dbReference type="GeneID" id="30148049"/>
<dbReference type="EC" id="2.7.1.-" evidence="8"/>
<dbReference type="GO" id="GO:0019158">
    <property type="term" value="F:mannokinase activity"/>
    <property type="evidence" value="ECO:0007669"/>
    <property type="project" value="EnsemblFungi"/>
</dbReference>
<evidence type="ECO:0000256" key="4">
    <source>
        <dbReference type="ARBA" id="ARBA00022741"/>
    </source>
</evidence>
<dbReference type="FunFam" id="3.30.420.40:FF:000034">
    <property type="entry name" value="Phosphotransferase"/>
    <property type="match status" value="1"/>
</dbReference>
<evidence type="ECO:0000256" key="7">
    <source>
        <dbReference type="ARBA" id="ARBA00023152"/>
    </source>
</evidence>
<dbReference type="UniPathway" id="UPA00109">
    <property type="reaction ID" value="UER00180"/>
</dbReference>
<evidence type="ECO:0000313" key="11">
    <source>
        <dbReference type="EMBL" id="ODQ76946.1"/>
    </source>
</evidence>
<dbReference type="GO" id="GO:0005524">
    <property type="term" value="F:ATP binding"/>
    <property type="evidence" value="ECO:0007669"/>
    <property type="project" value="UniProtKB-UniRule"/>
</dbReference>
<dbReference type="GO" id="GO:0005739">
    <property type="term" value="C:mitochondrion"/>
    <property type="evidence" value="ECO:0007669"/>
    <property type="project" value="TreeGrafter"/>
</dbReference>
<dbReference type="OrthoDB" id="419537at2759"/>
<dbReference type="GO" id="GO:0005536">
    <property type="term" value="F:D-glucose binding"/>
    <property type="evidence" value="ECO:0007669"/>
    <property type="project" value="InterPro"/>
</dbReference>
<dbReference type="GO" id="GO:0008865">
    <property type="term" value="F:fructokinase activity"/>
    <property type="evidence" value="ECO:0007669"/>
    <property type="project" value="EnsemblFungi"/>
</dbReference>
<dbReference type="Gene3D" id="3.40.367.20">
    <property type="match status" value="1"/>
</dbReference>
<dbReference type="PANTHER" id="PTHR19443:SF30">
    <property type="entry name" value="GLUCOKINASE-1-RELATED"/>
    <property type="match status" value="1"/>
</dbReference>
<dbReference type="PROSITE" id="PS51748">
    <property type="entry name" value="HEXOKINASE_2"/>
    <property type="match status" value="1"/>
</dbReference>
<proteinExistence type="inferred from homology"/>
<dbReference type="GO" id="GO:0004340">
    <property type="term" value="F:glucokinase activity"/>
    <property type="evidence" value="ECO:0007669"/>
    <property type="project" value="EnsemblFungi"/>
</dbReference>
<organism evidence="11 12">
    <name type="scientific">Babjeviella inositovora NRRL Y-12698</name>
    <dbReference type="NCBI Taxonomy" id="984486"/>
    <lineage>
        <taxon>Eukaryota</taxon>
        <taxon>Fungi</taxon>
        <taxon>Dikarya</taxon>
        <taxon>Ascomycota</taxon>
        <taxon>Saccharomycotina</taxon>
        <taxon>Pichiomycetes</taxon>
        <taxon>Serinales incertae sedis</taxon>
        <taxon>Babjeviella</taxon>
    </lineage>
</organism>
<dbReference type="Proteomes" id="UP000094336">
    <property type="component" value="Unassembled WGS sequence"/>
</dbReference>
<dbReference type="Gene3D" id="3.30.420.40">
    <property type="match status" value="1"/>
</dbReference>
<accession>A0A1E3QGX5</accession>
<dbReference type="AlphaFoldDB" id="A0A1E3QGX5"/>
<feature type="domain" description="Hexokinase N-terminal" evidence="9">
    <location>
        <begin position="13"/>
        <end position="225"/>
    </location>
</feature>
<dbReference type="InterPro" id="IPR022673">
    <property type="entry name" value="Hexokinase_C"/>
</dbReference>
<dbReference type="InterPro" id="IPR019807">
    <property type="entry name" value="Hexokinase_BS"/>
</dbReference>